<keyword evidence="5" id="KW-0813">Transport</keyword>
<feature type="region of interest" description="Disordered" evidence="7">
    <location>
        <begin position="1"/>
        <end position="25"/>
    </location>
</feature>
<keyword evidence="10" id="KW-1185">Reference proteome</keyword>
<dbReference type="RefSeq" id="WP_353862235.1">
    <property type="nucleotide sequence ID" value="NZ_CP088295.1"/>
</dbReference>
<organism evidence="9 10">
    <name type="scientific">Svornostia abyssi</name>
    <dbReference type="NCBI Taxonomy" id="2898438"/>
    <lineage>
        <taxon>Bacteria</taxon>
        <taxon>Bacillati</taxon>
        <taxon>Actinomycetota</taxon>
        <taxon>Thermoleophilia</taxon>
        <taxon>Solirubrobacterales</taxon>
        <taxon>Baekduiaceae</taxon>
        <taxon>Svornostia</taxon>
    </lineage>
</organism>
<keyword evidence="4 5" id="KW-0472">Membrane</keyword>
<evidence type="ECO:0000256" key="7">
    <source>
        <dbReference type="SAM" id="MobiDB-lite"/>
    </source>
</evidence>
<dbReference type="PROSITE" id="PS50928">
    <property type="entry name" value="ABC_TM1"/>
    <property type="match status" value="1"/>
</dbReference>
<feature type="transmembrane region" description="Helical" evidence="5">
    <location>
        <begin position="133"/>
        <end position="156"/>
    </location>
</feature>
<comment type="function">
    <text evidence="6">Part of the binding-protein-dependent transport system for phosphate; probably responsible for the translocation of the substrate across the membrane.</text>
</comment>
<feature type="transmembrane region" description="Helical" evidence="5">
    <location>
        <begin position="218"/>
        <end position="239"/>
    </location>
</feature>
<keyword evidence="6" id="KW-0592">Phosphate transport</keyword>
<keyword evidence="2 5" id="KW-0812">Transmembrane</keyword>
<feature type="domain" description="ABC transmembrane type-1" evidence="8">
    <location>
        <begin position="96"/>
        <end position="313"/>
    </location>
</feature>
<dbReference type="CDD" id="cd06261">
    <property type="entry name" value="TM_PBP2"/>
    <property type="match status" value="1"/>
</dbReference>
<dbReference type="InterPro" id="IPR035906">
    <property type="entry name" value="MetI-like_sf"/>
</dbReference>
<accession>A0ABY5PAH4</accession>
<dbReference type="PANTHER" id="PTHR42727">
    <property type="entry name" value="PHOSPHATE TRANSPORT SYSTEM PERMEASE PROTEIN"/>
    <property type="match status" value="1"/>
</dbReference>
<evidence type="ECO:0000256" key="2">
    <source>
        <dbReference type="ARBA" id="ARBA00022692"/>
    </source>
</evidence>
<keyword evidence="3 5" id="KW-1133">Transmembrane helix</keyword>
<feature type="transmembrane region" description="Helical" evidence="5">
    <location>
        <begin position="294"/>
        <end position="312"/>
    </location>
</feature>
<evidence type="ECO:0000256" key="4">
    <source>
        <dbReference type="ARBA" id="ARBA00023136"/>
    </source>
</evidence>
<evidence type="ECO:0000256" key="5">
    <source>
        <dbReference type="RuleBase" id="RU363032"/>
    </source>
</evidence>
<evidence type="ECO:0000313" key="9">
    <source>
        <dbReference type="EMBL" id="UUY01683.1"/>
    </source>
</evidence>
<evidence type="ECO:0000256" key="6">
    <source>
        <dbReference type="RuleBase" id="RU363054"/>
    </source>
</evidence>
<dbReference type="Gene3D" id="1.10.3720.10">
    <property type="entry name" value="MetI-like"/>
    <property type="match status" value="1"/>
</dbReference>
<feature type="transmembrane region" description="Helical" evidence="5">
    <location>
        <begin position="37"/>
        <end position="58"/>
    </location>
</feature>
<keyword evidence="6" id="KW-1003">Cell membrane</keyword>
<dbReference type="Proteomes" id="UP001058860">
    <property type="component" value="Chromosome"/>
</dbReference>
<evidence type="ECO:0000256" key="1">
    <source>
        <dbReference type="ARBA" id="ARBA00004141"/>
    </source>
</evidence>
<dbReference type="InterPro" id="IPR000515">
    <property type="entry name" value="MetI-like"/>
</dbReference>
<dbReference type="EMBL" id="CP088295">
    <property type="protein sequence ID" value="UUY01683.1"/>
    <property type="molecule type" value="Genomic_DNA"/>
</dbReference>
<comment type="caution">
    <text evidence="6">Lacks conserved residue(s) required for the propagation of feature annotation.</text>
</comment>
<reference evidence="10" key="1">
    <citation type="submission" date="2021-11" db="EMBL/GenBank/DDBJ databases">
        <title>Cultivation dependent microbiological survey of springs from the worlds oldest radium mine currently devoted to the extraction of radon-saturated water.</title>
        <authorList>
            <person name="Kapinusova G."/>
            <person name="Smrhova T."/>
            <person name="Strejcek M."/>
            <person name="Suman J."/>
            <person name="Jani K."/>
            <person name="Pajer P."/>
            <person name="Uhlik O."/>
        </authorList>
    </citation>
    <scope>NUCLEOTIDE SEQUENCE [LARGE SCALE GENOMIC DNA]</scope>
    <source>
        <strain evidence="10">J379</strain>
    </source>
</reference>
<gene>
    <name evidence="9" type="primary">pstC</name>
    <name evidence="9" type="ORF">LRS13_13195</name>
</gene>
<protein>
    <recommendedName>
        <fullName evidence="6">Phosphate transport system permease protein</fullName>
    </recommendedName>
</protein>
<proteinExistence type="inferred from homology"/>
<comment type="subcellular location">
    <subcellularLocation>
        <location evidence="5">Cell membrane</location>
        <topology evidence="5">Multi-pass membrane protein</topology>
    </subcellularLocation>
    <subcellularLocation>
        <location evidence="1">Membrane</location>
        <topology evidence="1">Multi-pass membrane protein</topology>
    </subcellularLocation>
</comment>
<feature type="compositionally biased region" description="Polar residues" evidence="7">
    <location>
        <begin position="1"/>
        <end position="10"/>
    </location>
</feature>
<dbReference type="SUPFAM" id="SSF161098">
    <property type="entry name" value="MetI-like"/>
    <property type="match status" value="1"/>
</dbReference>
<comment type="similarity">
    <text evidence="6">Belongs to the binding-protein-dependent transport system permease family. CysTW subfamily.</text>
</comment>
<sequence length="325" mass="33775">MAGTPSTTQPAMGGGGSGPNLLRTRTPRSVGENAIRVSLFVAAAISVITTTLIVLSLLRETVAFFGDVGATEFLFGTKWTPQLAGEQQSFGMVPVLVGTLYITGIAMLVAVPLGLLAAIYLSEYAPPRVRKIIKPILEVLAGVPTIVFGFFALTFITPELLRPLLGPEVQQSNQLAAGLLVGLLVLPTIASVAEDAMTAVPYSLREGAFGMGASRLIVSLRVVFPAALSGIIAALVLGASRAIGETLVILLAGGSGQLLPQIVTDPTQASGSMAAFIASTATGDAPTGSIEFETIFAVGFTLFVICLVLNLLSIRLVGKYRQVYE</sequence>
<dbReference type="PANTHER" id="PTHR42727:SF1">
    <property type="entry name" value="PHOSPHATE TRANSPORT SYSTEM PERMEASE"/>
    <property type="match status" value="1"/>
</dbReference>
<evidence type="ECO:0000256" key="3">
    <source>
        <dbReference type="ARBA" id="ARBA00022989"/>
    </source>
</evidence>
<name>A0ABY5PAH4_9ACTN</name>
<dbReference type="NCBIfam" id="TIGR02138">
    <property type="entry name" value="phosphate_pstC"/>
    <property type="match status" value="1"/>
</dbReference>
<dbReference type="Pfam" id="PF00528">
    <property type="entry name" value="BPD_transp_1"/>
    <property type="match status" value="1"/>
</dbReference>
<dbReference type="InterPro" id="IPR011864">
    <property type="entry name" value="Phosphate_PstC"/>
</dbReference>
<evidence type="ECO:0000313" key="10">
    <source>
        <dbReference type="Proteomes" id="UP001058860"/>
    </source>
</evidence>
<evidence type="ECO:0000259" key="8">
    <source>
        <dbReference type="PROSITE" id="PS50928"/>
    </source>
</evidence>
<feature type="transmembrane region" description="Helical" evidence="5">
    <location>
        <begin position="100"/>
        <end position="121"/>
    </location>
</feature>